<evidence type="ECO:0000313" key="3">
    <source>
        <dbReference type="EMBL" id="VVC95742.1"/>
    </source>
</evidence>
<name>A0A5E4QDE7_9NEOP</name>
<gene>
    <name evidence="3" type="ORF">LSINAPIS_LOCUS7385</name>
</gene>
<organism evidence="3 4">
    <name type="scientific">Leptidea sinapis</name>
    <dbReference type="NCBI Taxonomy" id="189913"/>
    <lineage>
        <taxon>Eukaryota</taxon>
        <taxon>Metazoa</taxon>
        <taxon>Ecdysozoa</taxon>
        <taxon>Arthropoda</taxon>
        <taxon>Hexapoda</taxon>
        <taxon>Insecta</taxon>
        <taxon>Pterygota</taxon>
        <taxon>Neoptera</taxon>
        <taxon>Endopterygota</taxon>
        <taxon>Lepidoptera</taxon>
        <taxon>Glossata</taxon>
        <taxon>Ditrysia</taxon>
        <taxon>Papilionoidea</taxon>
        <taxon>Pieridae</taxon>
        <taxon>Dismorphiinae</taxon>
        <taxon>Leptidea</taxon>
    </lineage>
</organism>
<feature type="transmembrane region" description="Helical" evidence="2">
    <location>
        <begin position="6"/>
        <end position="22"/>
    </location>
</feature>
<accession>A0A5E4QDE7</accession>
<keyword evidence="4" id="KW-1185">Reference proteome</keyword>
<keyword evidence="2" id="KW-0812">Transmembrane</keyword>
<dbReference type="CDD" id="cd05327">
    <property type="entry name" value="retinol-DH_like_SDR_c_like"/>
    <property type="match status" value="1"/>
</dbReference>
<dbReference type="Gene3D" id="3.40.50.720">
    <property type="entry name" value="NAD(P)-binding Rossmann-like Domain"/>
    <property type="match status" value="1"/>
</dbReference>
<dbReference type="AlphaFoldDB" id="A0A5E4QDE7"/>
<dbReference type="SUPFAM" id="SSF51735">
    <property type="entry name" value="NAD(P)-binding Rossmann-fold domains"/>
    <property type="match status" value="1"/>
</dbReference>
<dbReference type="InterPro" id="IPR002347">
    <property type="entry name" value="SDR_fam"/>
</dbReference>
<dbReference type="PANTHER" id="PTHR43157:SF31">
    <property type="entry name" value="PHOSPHATIDYLINOSITOL-GLYCAN BIOSYNTHESIS CLASS F PROTEIN"/>
    <property type="match status" value="1"/>
</dbReference>
<dbReference type="InterPro" id="IPR036291">
    <property type="entry name" value="NAD(P)-bd_dom_sf"/>
</dbReference>
<dbReference type="Pfam" id="PF00106">
    <property type="entry name" value="adh_short"/>
    <property type="match status" value="1"/>
</dbReference>
<dbReference type="GO" id="GO:0016491">
    <property type="term" value="F:oxidoreductase activity"/>
    <property type="evidence" value="ECO:0007669"/>
    <property type="project" value="UniProtKB-KW"/>
</dbReference>
<dbReference type="PRINTS" id="PR00081">
    <property type="entry name" value="GDHRDH"/>
</dbReference>
<keyword evidence="2" id="KW-0472">Membrane</keyword>
<evidence type="ECO:0000256" key="1">
    <source>
        <dbReference type="ARBA" id="ARBA00023002"/>
    </source>
</evidence>
<evidence type="ECO:0000313" key="4">
    <source>
        <dbReference type="Proteomes" id="UP000324832"/>
    </source>
</evidence>
<dbReference type="PANTHER" id="PTHR43157">
    <property type="entry name" value="PHOSPHATIDYLINOSITOL-GLYCAN BIOSYNTHESIS CLASS F PROTEIN-RELATED"/>
    <property type="match status" value="1"/>
</dbReference>
<dbReference type="Proteomes" id="UP000324832">
    <property type="component" value="Unassembled WGS sequence"/>
</dbReference>
<protein>
    <submittedName>
        <fullName evidence="3">Uncharacterized protein</fullName>
    </submittedName>
</protein>
<keyword evidence="1" id="KW-0560">Oxidoreductase</keyword>
<dbReference type="EMBL" id="FZQP02002437">
    <property type="protein sequence ID" value="VVC95742.1"/>
    <property type="molecule type" value="Genomic_DNA"/>
</dbReference>
<sequence>MWLVSILIIIIIILSFYIYNLATRGICTNSTHLVGKVVIVTGASSGIGFEIAKDAAERGARVILACRNEQKSIDAVDNIKKSTKNQDVFYYHLDLASFASIRKFAGIVIETEKRLDILINNAGTLTGANDATEDGYSLIMQTNHLGPFLLTKLLIPLLKTSAPSRVIITASAMHRMVSVNAEDISRKPNSRTLINAIVYFKSKICNILMTFELDRRLKGTGVTVNCFDPGVVYTPMIHHINYKLIRYVLILFRSFYKKPWEGAQTCIYLAVSPDVENVSGCYFKDCKISKASKTAHDLELAQTIWNESEKCVNL</sequence>
<keyword evidence="2" id="KW-1133">Transmembrane helix</keyword>
<evidence type="ECO:0000256" key="2">
    <source>
        <dbReference type="SAM" id="Phobius"/>
    </source>
</evidence>
<proteinExistence type="predicted"/>
<reference evidence="3 4" key="1">
    <citation type="submission" date="2017-07" db="EMBL/GenBank/DDBJ databases">
        <authorList>
            <person name="Talla V."/>
            <person name="Backstrom N."/>
        </authorList>
    </citation>
    <scope>NUCLEOTIDE SEQUENCE [LARGE SCALE GENOMIC DNA]</scope>
</reference>